<dbReference type="EMBL" id="MU806416">
    <property type="protein sequence ID" value="KAJ3835387.1"/>
    <property type="molecule type" value="Genomic_DNA"/>
</dbReference>
<organism evidence="1 2">
    <name type="scientific">Lentinula raphanica</name>
    <dbReference type="NCBI Taxonomy" id="153919"/>
    <lineage>
        <taxon>Eukaryota</taxon>
        <taxon>Fungi</taxon>
        <taxon>Dikarya</taxon>
        <taxon>Basidiomycota</taxon>
        <taxon>Agaricomycotina</taxon>
        <taxon>Agaricomycetes</taxon>
        <taxon>Agaricomycetidae</taxon>
        <taxon>Agaricales</taxon>
        <taxon>Marasmiineae</taxon>
        <taxon>Omphalotaceae</taxon>
        <taxon>Lentinula</taxon>
    </lineage>
</organism>
<protein>
    <submittedName>
        <fullName evidence="1">Uncharacterized protein</fullName>
    </submittedName>
</protein>
<dbReference type="AlphaFoldDB" id="A0AA38P311"/>
<sequence>MGNTASNTPTSSQSSSMQLHTSLPNELLYSIVEYIAYTPKLPDSRSESPFKCASPELLAFSVANWQLRQVSLPFLFANIKIRDVVEVHQLEKCSALFVKFTKVLVIKPLPQLGDQTISKILPQLKKLSEVELPDCRNRTELLRSILAHPTVTSVVVDELPEESMCNDDLSKVALPRRKSYRAMILPEYQKYFDRGMRILRLQLSEGDSIITQFESINIPGLKEIRIFIHGYGDKISWAHVLSSNHPTLNELWLLGRARRYLKHVVPPVLSPFMKESQQEKLHSCFIVRRVGLRRTNGSSYSPPEWYVMGLSLETTPGSTSIIEILTLVASSFPKLEVLTLGLNQHEEMYDIDDLASVLARFSSLRILYLDEVFARLKFGPEFQTLMPLVQQFDTPDVFDEMRARAESGLLLFASHLAKQVRTLDSIHMSDTGYGYDNSGNRVGSWFLTKWLHVLNGNRDISELLSV</sequence>
<evidence type="ECO:0000313" key="1">
    <source>
        <dbReference type="EMBL" id="KAJ3835387.1"/>
    </source>
</evidence>
<proteinExistence type="predicted"/>
<accession>A0AA38P311</accession>
<reference evidence="1" key="1">
    <citation type="submission" date="2022-08" db="EMBL/GenBank/DDBJ databases">
        <authorList>
            <consortium name="DOE Joint Genome Institute"/>
            <person name="Min B."/>
            <person name="Riley R."/>
            <person name="Sierra-Patev S."/>
            <person name="Naranjo-Ortiz M."/>
            <person name="Looney B."/>
            <person name="Konkel Z."/>
            <person name="Slot J.C."/>
            <person name="Sakamoto Y."/>
            <person name="Steenwyk J.L."/>
            <person name="Rokas A."/>
            <person name="Carro J."/>
            <person name="Camarero S."/>
            <person name="Ferreira P."/>
            <person name="Molpeceres G."/>
            <person name="Ruiz-Duenas F.J."/>
            <person name="Serrano A."/>
            <person name="Henrissat B."/>
            <person name="Drula E."/>
            <person name="Hughes K.W."/>
            <person name="Mata J.L."/>
            <person name="Ishikawa N.K."/>
            <person name="Vargas-Isla R."/>
            <person name="Ushijima S."/>
            <person name="Smith C.A."/>
            <person name="Ahrendt S."/>
            <person name="Andreopoulos W."/>
            <person name="He G."/>
            <person name="Labutti K."/>
            <person name="Lipzen A."/>
            <person name="Ng V."/>
            <person name="Sandor L."/>
            <person name="Barry K."/>
            <person name="Martinez A.T."/>
            <person name="Xiao Y."/>
            <person name="Gibbons J.G."/>
            <person name="Terashima K."/>
            <person name="Hibbett D.S."/>
            <person name="Grigoriev I.V."/>
        </authorList>
    </citation>
    <scope>NUCLEOTIDE SEQUENCE</scope>
    <source>
        <strain evidence="1">TFB9207</strain>
    </source>
</reference>
<dbReference type="SUPFAM" id="SSF52047">
    <property type="entry name" value="RNI-like"/>
    <property type="match status" value="1"/>
</dbReference>
<name>A0AA38P311_9AGAR</name>
<dbReference type="Proteomes" id="UP001163846">
    <property type="component" value="Unassembled WGS sequence"/>
</dbReference>
<keyword evidence="2" id="KW-1185">Reference proteome</keyword>
<evidence type="ECO:0000313" key="2">
    <source>
        <dbReference type="Proteomes" id="UP001163846"/>
    </source>
</evidence>
<comment type="caution">
    <text evidence="1">The sequence shown here is derived from an EMBL/GenBank/DDBJ whole genome shotgun (WGS) entry which is preliminary data.</text>
</comment>
<gene>
    <name evidence="1" type="ORF">F5878DRAFT_692857</name>
</gene>